<dbReference type="EMBL" id="KL198030">
    <property type="protein sequence ID" value="KDQ15859.1"/>
    <property type="molecule type" value="Genomic_DNA"/>
</dbReference>
<evidence type="ECO:0000313" key="3">
    <source>
        <dbReference type="EMBL" id="KDQ15859.1"/>
    </source>
</evidence>
<dbReference type="HOGENOM" id="CLU_1474939_0_0_1"/>
<feature type="compositionally biased region" description="Low complexity" evidence="1">
    <location>
        <begin position="96"/>
        <end position="119"/>
    </location>
</feature>
<feature type="compositionally biased region" description="Basic and acidic residues" evidence="1">
    <location>
        <begin position="131"/>
        <end position="153"/>
    </location>
</feature>
<sequence length="183" mass="20134">MMTYACLAISFLVPGFSSASNLTFNQHLLRYLCQQVYKELLATRKKLLVFLSAQAPLSTSLPCCPSSFKFLPPSPPSSMRDQESKTRTTGLSDTLGSSDFSGRSSDRTSSSATYSGCTTCGRKRCCKGRRVGQDRRAHSAPKDPPRGSTDIKECVAGVDARTTEWEASERWSEKVLSHHKSHT</sequence>
<protein>
    <recommendedName>
        <fullName evidence="5">Secreted protein</fullName>
    </recommendedName>
</protein>
<accession>A0A067MK10</accession>
<dbReference type="AlphaFoldDB" id="A0A067MK10"/>
<feature type="region of interest" description="Disordered" evidence="1">
    <location>
        <begin position="131"/>
        <end position="155"/>
    </location>
</feature>
<gene>
    <name evidence="3" type="ORF">BOTBODRAFT_65151</name>
</gene>
<feature type="chain" id="PRO_5001641341" description="Secreted protein" evidence="2">
    <location>
        <begin position="20"/>
        <end position="183"/>
    </location>
</feature>
<evidence type="ECO:0000256" key="2">
    <source>
        <dbReference type="SAM" id="SignalP"/>
    </source>
</evidence>
<evidence type="ECO:0008006" key="5">
    <source>
        <dbReference type="Google" id="ProtNLM"/>
    </source>
</evidence>
<feature type="region of interest" description="Disordered" evidence="1">
    <location>
        <begin position="72"/>
        <end position="119"/>
    </location>
</feature>
<evidence type="ECO:0000313" key="4">
    <source>
        <dbReference type="Proteomes" id="UP000027195"/>
    </source>
</evidence>
<organism evidence="3 4">
    <name type="scientific">Botryobasidium botryosum (strain FD-172 SS1)</name>
    <dbReference type="NCBI Taxonomy" id="930990"/>
    <lineage>
        <taxon>Eukaryota</taxon>
        <taxon>Fungi</taxon>
        <taxon>Dikarya</taxon>
        <taxon>Basidiomycota</taxon>
        <taxon>Agaricomycotina</taxon>
        <taxon>Agaricomycetes</taxon>
        <taxon>Cantharellales</taxon>
        <taxon>Botryobasidiaceae</taxon>
        <taxon>Botryobasidium</taxon>
    </lineage>
</organism>
<keyword evidence="2" id="KW-0732">Signal</keyword>
<proteinExistence type="predicted"/>
<dbReference type="Proteomes" id="UP000027195">
    <property type="component" value="Unassembled WGS sequence"/>
</dbReference>
<reference evidence="4" key="1">
    <citation type="journal article" date="2014" name="Proc. Natl. Acad. Sci. U.S.A.">
        <title>Extensive sampling of basidiomycete genomes demonstrates inadequacy of the white-rot/brown-rot paradigm for wood decay fungi.</title>
        <authorList>
            <person name="Riley R."/>
            <person name="Salamov A.A."/>
            <person name="Brown D.W."/>
            <person name="Nagy L.G."/>
            <person name="Floudas D."/>
            <person name="Held B.W."/>
            <person name="Levasseur A."/>
            <person name="Lombard V."/>
            <person name="Morin E."/>
            <person name="Otillar R."/>
            <person name="Lindquist E.A."/>
            <person name="Sun H."/>
            <person name="LaButti K.M."/>
            <person name="Schmutz J."/>
            <person name="Jabbour D."/>
            <person name="Luo H."/>
            <person name="Baker S.E."/>
            <person name="Pisabarro A.G."/>
            <person name="Walton J.D."/>
            <person name="Blanchette R.A."/>
            <person name="Henrissat B."/>
            <person name="Martin F."/>
            <person name="Cullen D."/>
            <person name="Hibbett D.S."/>
            <person name="Grigoriev I.V."/>
        </authorList>
    </citation>
    <scope>NUCLEOTIDE SEQUENCE [LARGE SCALE GENOMIC DNA]</scope>
    <source>
        <strain evidence="4">FD-172 SS1</strain>
    </source>
</reference>
<keyword evidence="4" id="KW-1185">Reference proteome</keyword>
<dbReference type="InParanoid" id="A0A067MK10"/>
<evidence type="ECO:0000256" key="1">
    <source>
        <dbReference type="SAM" id="MobiDB-lite"/>
    </source>
</evidence>
<name>A0A067MK10_BOTB1</name>
<feature type="signal peptide" evidence="2">
    <location>
        <begin position="1"/>
        <end position="19"/>
    </location>
</feature>